<organism evidence="11 12">
    <name type="scientific">Allokutzneria albata</name>
    <name type="common">Kibdelosporangium albatum</name>
    <dbReference type="NCBI Taxonomy" id="211114"/>
    <lineage>
        <taxon>Bacteria</taxon>
        <taxon>Bacillati</taxon>
        <taxon>Actinomycetota</taxon>
        <taxon>Actinomycetes</taxon>
        <taxon>Pseudonocardiales</taxon>
        <taxon>Pseudonocardiaceae</taxon>
        <taxon>Allokutzneria</taxon>
    </lineage>
</organism>
<evidence type="ECO:0000256" key="3">
    <source>
        <dbReference type="ARBA" id="ARBA00022475"/>
    </source>
</evidence>
<gene>
    <name evidence="11" type="ORF">SAMN04489726_3450</name>
</gene>
<evidence type="ECO:0000313" key="12">
    <source>
        <dbReference type="Proteomes" id="UP000183376"/>
    </source>
</evidence>
<reference evidence="11 12" key="1">
    <citation type="submission" date="2016-10" db="EMBL/GenBank/DDBJ databases">
        <authorList>
            <person name="de Groot N.N."/>
        </authorList>
    </citation>
    <scope>NUCLEOTIDE SEQUENCE [LARGE SCALE GENOMIC DNA]</scope>
    <source>
        <strain evidence="11 12">DSM 44149</strain>
    </source>
</reference>
<sequence length="480" mass="49156">MATRRDQLQAYQFMMQRVISAVMLRETDPEQTPLRRGVGAVFAGVMIAVLVAAGYGIYGIFTGIGGTSWKQPGAVIIERETGATFVYLPGIGADAQATLQPTLNYTSARLLSAGGTTTSGPYRVSAADLAGIARGGATVGIPGAPMSLPDAEQALTEPWTTCSVLGDNGTGGLTPTTTLMVGAGVPGGTPLGERGLLVRDESDRSTHLVWHNHRYRITSASPDPLLRSVFGAQTMIEPVGSAWLNGLPAGQDIGPIQVDNQGQNSTVLTGRKVGDIVFHQVGNGVQNYLVRTDGLAPINDFQVRILRGQYSVQPVEVSAAAATAAPSSNALLPAPGTAALPAQPPTLAVVGDGGKAPVCSRAVDAKTAPEVSLGGRADALANGLATRAQTQGGTKLADRVLLPPGRVVIVRATASDRADGGALNIVTDLGIRYPVPSAEVLGKLGYSPASAVSMPASLVQRIPVGPTLDPSMAGSVHSAG</sequence>
<keyword evidence="6" id="KW-0378">Hydrolase</keyword>
<dbReference type="GO" id="GO:0016787">
    <property type="term" value="F:hydrolase activity"/>
    <property type="evidence" value="ECO:0007669"/>
    <property type="project" value="UniProtKB-KW"/>
</dbReference>
<keyword evidence="5" id="KW-0547">Nucleotide-binding</keyword>
<evidence type="ECO:0000313" key="11">
    <source>
        <dbReference type="EMBL" id="SDM80619.1"/>
    </source>
</evidence>
<keyword evidence="12" id="KW-1185">Reference proteome</keyword>
<evidence type="ECO:0000256" key="4">
    <source>
        <dbReference type="ARBA" id="ARBA00022692"/>
    </source>
</evidence>
<dbReference type="InterPro" id="IPR007795">
    <property type="entry name" value="T7SS_EccB"/>
</dbReference>
<dbReference type="InterPro" id="IPR044857">
    <property type="entry name" value="T7SS_EccB_R1"/>
</dbReference>
<dbReference type="Gene3D" id="3.30.2390.20">
    <property type="entry name" value="Type VII secretion system EccB, repeat 1 domain"/>
    <property type="match status" value="1"/>
</dbReference>
<dbReference type="RefSeq" id="WP_030430344.1">
    <property type="nucleotide sequence ID" value="NZ_JOEF01000012.1"/>
</dbReference>
<dbReference type="GO" id="GO:0005576">
    <property type="term" value="C:extracellular region"/>
    <property type="evidence" value="ECO:0007669"/>
    <property type="project" value="TreeGrafter"/>
</dbReference>
<evidence type="ECO:0000256" key="6">
    <source>
        <dbReference type="ARBA" id="ARBA00022801"/>
    </source>
</evidence>
<evidence type="ECO:0000256" key="5">
    <source>
        <dbReference type="ARBA" id="ARBA00022741"/>
    </source>
</evidence>
<dbReference type="Proteomes" id="UP000183376">
    <property type="component" value="Chromosome I"/>
</dbReference>
<dbReference type="PANTHER" id="PTHR40765:SF2">
    <property type="entry name" value="ESX-2 SECRETION SYSTEM ATPASE ECCB2"/>
    <property type="match status" value="1"/>
</dbReference>
<keyword evidence="7" id="KW-0067">ATP-binding</keyword>
<comment type="subcellular location">
    <subcellularLocation>
        <location evidence="1">Cell membrane</location>
        <topology evidence="1">Single-pass membrane protein</topology>
    </subcellularLocation>
</comment>
<evidence type="ECO:0000256" key="9">
    <source>
        <dbReference type="ARBA" id="ARBA00023136"/>
    </source>
</evidence>
<dbReference type="AlphaFoldDB" id="A0A1G9W846"/>
<comment type="similarity">
    <text evidence="2">Belongs to the EccB family.</text>
</comment>
<dbReference type="GO" id="GO:0005886">
    <property type="term" value="C:plasma membrane"/>
    <property type="evidence" value="ECO:0007669"/>
    <property type="project" value="UniProtKB-SubCell"/>
</dbReference>
<dbReference type="Pfam" id="PF05108">
    <property type="entry name" value="T7SS_ESX1_EccB"/>
    <property type="match status" value="1"/>
</dbReference>
<dbReference type="PANTHER" id="PTHR40765">
    <property type="entry name" value="ESX-2 SECRETION SYSTEM ATPASE ECCB2"/>
    <property type="match status" value="1"/>
</dbReference>
<dbReference type="Gene3D" id="2.40.50.910">
    <property type="entry name" value="Type VII secretion system EccB, repeat 3 domain"/>
    <property type="match status" value="1"/>
</dbReference>
<feature type="transmembrane region" description="Helical" evidence="10">
    <location>
        <begin position="40"/>
        <end position="61"/>
    </location>
</feature>
<keyword evidence="3" id="KW-1003">Cell membrane</keyword>
<evidence type="ECO:0000256" key="8">
    <source>
        <dbReference type="ARBA" id="ARBA00022989"/>
    </source>
</evidence>
<dbReference type="EMBL" id="LT629701">
    <property type="protein sequence ID" value="SDM80619.1"/>
    <property type="molecule type" value="Genomic_DNA"/>
</dbReference>
<keyword evidence="8 10" id="KW-1133">Transmembrane helix</keyword>
<accession>A0A1G9W846</accession>
<dbReference type="GO" id="GO:0005524">
    <property type="term" value="F:ATP binding"/>
    <property type="evidence" value="ECO:0007669"/>
    <property type="project" value="UniProtKB-KW"/>
</dbReference>
<evidence type="ECO:0000256" key="1">
    <source>
        <dbReference type="ARBA" id="ARBA00004162"/>
    </source>
</evidence>
<evidence type="ECO:0000256" key="2">
    <source>
        <dbReference type="ARBA" id="ARBA00008149"/>
    </source>
</evidence>
<dbReference type="NCBIfam" id="TIGR03919">
    <property type="entry name" value="T7SS_EccB"/>
    <property type="match status" value="1"/>
</dbReference>
<protein>
    <submittedName>
        <fullName evidence="11">Type VII secretion protein EccB</fullName>
    </submittedName>
</protein>
<keyword evidence="9 10" id="KW-0472">Membrane</keyword>
<keyword evidence="4 10" id="KW-0812">Transmembrane</keyword>
<dbReference type="InterPro" id="IPR042485">
    <property type="entry name" value="T7SS_EccB_R3"/>
</dbReference>
<name>A0A1G9W846_ALLAB</name>
<dbReference type="STRING" id="211114.SAMN04489726_3450"/>
<dbReference type="eggNOG" id="COG3266">
    <property type="taxonomic scope" value="Bacteria"/>
</dbReference>
<dbReference type="OrthoDB" id="3847604at2"/>
<proteinExistence type="inferred from homology"/>
<evidence type="ECO:0000256" key="10">
    <source>
        <dbReference type="SAM" id="Phobius"/>
    </source>
</evidence>
<evidence type="ECO:0000256" key="7">
    <source>
        <dbReference type="ARBA" id="ARBA00022840"/>
    </source>
</evidence>